<evidence type="ECO:0000256" key="1">
    <source>
        <dbReference type="ARBA" id="ARBA00023015"/>
    </source>
</evidence>
<dbReference type="CDD" id="cd06267">
    <property type="entry name" value="PBP1_LacI_sugar_binding-like"/>
    <property type="match status" value="1"/>
</dbReference>
<dbReference type="InterPro" id="IPR046335">
    <property type="entry name" value="LacI/GalR-like_sensor"/>
</dbReference>
<comment type="caution">
    <text evidence="6">The sequence shown here is derived from an EMBL/GenBank/DDBJ whole genome shotgun (WGS) entry which is preliminary data.</text>
</comment>
<dbReference type="AlphaFoldDB" id="A0AAW8DF06"/>
<name>A0AAW8DF06_9MICC</name>
<proteinExistence type="predicted"/>
<dbReference type="Proteomes" id="UP001242995">
    <property type="component" value="Unassembled WGS sequence"/>
</dbReference>
<gene>
    <name evidence="6" type="ORF">J2S90_001413</name>
    <name evidence="7" type="ORF">J2S93_000287</name>
</gene>
<keyword evidence="8" id="KW-1185">Reference proteome</keyword>
<evidence type="ECO:0000256" key="2">
    <source>
        <dbReference type="ARBA" id="ARBA00023125"/>
    </source>
</evidence>
<reference evidence="6 8" key="1">
    <citation type="submission" date="2023-07" db="EMBL/GenBank/DDBJ databases">
        <title>Sorghum-associated microbial communities from plants grown in Nebraska, USA.</title>
        <authorList>
            <person name="Schachtman D."/>
        </authorList>
    </citation>
    <scope>NUCLEOTIDE SEQUENCE</scope>
    <source>
        <strain evidence="6">DS1006</strain>
        <strain evidence="7 8">DS1016</strain>
    </source>
</reference>
<sequence>MLPEDRHLQILKELAFHGSLSVEDFAARMGTSGMTVRRDLAALAEQGLLQRVRGGAVPVAGSAIESGRRRATGMNPRGPSGPGSVPLLSGRPGGSRPLATVGMIVPSASYYFPGVIRGAEAAAQEAGVRLVLGVSNYSGAEERRQLRRLFEHGVDGILVTPSEVSLAGTETLALLAETAVPVVVVERSIDDISEECRLESVRSDHVRGAEIAVNHLLSLGHRRIALCVREKTPTASQVIEGYHLAMRRAGTPQDSTMVRPVSRALNDPQAHRLVVEGILDWCAESHVTAAIVHSDEDALQFASACQDRRVRIPGDLAIIAYDDEIAALGTVPLTAVAPPKYDVGHEALLMCLNRIGAQRRGVSALQRLSLSPSLNIRDSTQSQALHVGAAE</sequence>
<dbReference type="GO" id="GO:0003700">
    <property type="term" value="F:DNA-binding transcription factor activity"/>
    <property type="evidence" value="ECO:0007669"/>
    <property type="project" value="InterPro"/>
</dbReference>
<dbReference type="EMBL" id="JAUSRG010000002">
    <property type="protein sequence ID" value="MDP9904467.1"/>
    <property type="molecule type" value="Genomic_DNA"/>
</dbReference>
<dbReference type="SUPFAM" id="SSF53822">
    <property type="entry name" value="Periplasmic binding protein-like I"/>
    <property type="match status" value="1"/>
</dbReference>
<dbReference type="PANTHER" id="PTHR30146:SF155">
    <property type="entry name" value="ALANINE RACEMASE"/>
    <property type="match status" value="1"/>
</dbReference>
<keyword evidence="2 6" id="KW-0238">DNA-binding</keyword>
<dbReference type="InterPro" id="IPR028082">
    <property type="entry name" value="Peripla_BP_I"/>
</dbReference>
<dbReference type="Pfam" id="PF08220">
    <property type="entry name" value="HTH_DeoR"/>
    <property type="match status" value="1"/>
</dbReference>
<dbReference type="SMART" id="SM00420">
    <property type="entry name" value="HTH_DEOR"/>
    <property type="match status" value="1"/>
</dbReference>
<protein>
    <submittedName>
        <fullName evidence="6">DNA-binding LacI/PurR family transcriptional regulator</fullName>
    </submittedName>
</protein>
<accession>A0AAW8DF06</accession>
<dbReference type="EMBL" id="JAUSTF010000001">
    <property type="protein sequence ID" value="MDQ0178880.1"/>
    <property type="molecule type" value="Genomic_DNA"/>
</dbReference>
<dbReference type="PRINTS" id="PR00037">
    <property type="entry name" value="HTHLACR"/>
</dbReference>
<dbReference type="SUPFAM" id="SSF46785">
    <property type="entry name" value="Winged helix' DNA-binding domain"/>
    <property type="match status" value="1"/>
</dbReference>
<dbReference type="InterPro" id="IPR036388">
    <property type="entry name" value="WH-like_DNA-bd_sf"/>
</dbReference>
<dbReference type="RefSeq" id="WP_306960136.1">
    <property type="nucleotide sequence ID" value="NZ_JAUSRG010000002.1"/>
</dbReference>
<evidence type="ECO:0000313" key="7">
    <source>
        <dbReference type="EMBL" id="MDQ0178880.1"/>
    </source>
</evidence>
<dbReference type="Pfam" id="PF13377">
    <property type="entry name" value="Peripla_BP_3"/>
    <property type="match status" value="1"/>
</dbReference>
<dbReference type="InterPro" id="IPR036390">
    <property type="entry name" value="WH_DNA-bd_sf"/>
</dbReference>
<evidence type="ECO:0000256" key="4">
    <source>
        <dbReference type="SAM" id="MobiDB-lite"/>
    </source>
</evidence>
<dbReference type="GO" id="GO:0000976">
    <property type="term" value="F:transcription cis-regulatory region binding"/>
    <property type="evidence" value="ECO:0007669"/>
    <property type="project" value="TreeGrafter"/>
</dbReference>
<organism evidence="6 9">
    <name type="scientific">Arthrobacter bambusae</name>
    <dbReference type="NCBI Taxonomy" id="1338426"/>
    <lineage>
        <taxon>Bacteria</taxon>
        <taxon>Bacillati</taxon>
        <taxon>Actinomycetota</taxon>
        <taxon>Actinomycetes</taxon>
        <taxon>Micrococcales</taxon>
        <taxon>Micrococcaceae</taxon>
        <taxon>Arthrobacter</taxon>
    </lineage>
</organism>
<dbReference type="Proteomes" id="UP001230951">
    <property type="component" value="Unassembled WGS sequence"/>
</dbReference>
<evidence type="ECO:0000313" key="8">
    <source>
        <dbReference type="Proteomes" id="UP001230951"/>
    </source>
</evidence>
<feature type="domain" description="HTH deoR-type" evidence="5">
    <location>
        <begin position="3"/>
        <end position="58"/>
    </location>
</feature>
<evidence type="ECO:0000313" key="9">
    <source>
        <dbReference type="Proteomes" id="UP001242995"/>
    </source>
</evidence>
<dbReference type="PANTHER" id="PTHR30146">
    <property type="entry name" value="LACI-RELATED TRANSCRIPTIONAL REPRESSOR"/>
    <property type="match status" value="1"/>
</dbReference>
<dbReference type="InterPro" id="IPR001034">
    <property type="entry name" value="DeoR_HTH"/>
</dbReference>
<feature type="region of interest" description="Disordered" evidence="4">
    <location>
        <begin position="66"/>
        <end position="90"/>
    </location>
</feature>
<evidence type="ECO:0000313" key="6">
    <source>
        <dbReference type="EMBL" id="MDP9904467.1"/>
    </source>
</evidence>
<dbReference type="PROSITE" id="PS00894">
    <property type="entry name" value="HTH_DEOR_1"/>
    <property type="match status" value="1"/>
</dbReference>
<keyword evidence="3" id="KW-0804">Transcription</keyword>
<dbReference type="Gene3D" id="1.10.10.10">
    <property type="entry name" value="Winged helix-like DNA-binding domain superfamily/Winged helix DNA-binding domain"/>
    <property type="match status" value="1"/>
</dbReference>
<evidence type="ECO:0000256" key="3">
    <source>
        <dbReference type="ARBA" id="ARBA00023163"/>
    </source>
</evidence>
<dbReference type="Gene3D" id="3.40.50.2300">
    <property type="match status" value="2"/>
</dbReference>
<evidence type="ECO:0000259" key="5">
    <source>
        <dbReference type="PROSITE" id="PS51000"/>
    </source>
</evidence>
<keyword evidence="1" id="KW-0805">Transcription regulation</keyword>
<dbReference type="InterPro" id="IPR018356">
    <property type="entry name" value="Tscrpt_reg_HTH_DeoR_CS"/>
</dbReference>
<dbReference type="PROSITE" id="PS51000">
    <property type="entry name" value="HTH_DEOR_2"/>
    <property type="match status" value="1"/>
</dbReference>